<name>A0A9W9RFM6_9EURO</name>
<dbReference type="Proteomes" id="UP001147782">
    <property type="component" value="Unassembled WGS sequence"/>
</dbReference>
<dbReference type="EMBL" id="JAPZBS010000009">
    <property type="protein sequence ID" value="KAJ5359392.1"/>
    <property type="molecule type" value="Genomic_DNA"/>
</dbReference>
<organism evidence="1 2">
    <name type="scientific">Penicillium cataractarum</name>
    <dbReference type="NCBI Taxonomy" id="2100454"/>
    <lineage>
        <taxon>Eukaryota</taxon>
        <taxon>Fungi</taxon>
        <taxon>Dikarya</taxon>
        <taxon>Ascomycota</taxon>
        <taxon>Pezizomycotina</taxon>
        <taxon>Eurotiomycetes</taxon>
        <taxon>Eurotiomycetidae</taxon>
        <taxon>Eurotiales</taxon>
        <taxon>Aspergillaceae</taxon>
        <taxon>Penicillium</taxon>
    </lineage>
</organism>
<reference evidence="1" key="1">
    <citation type="submission" date="2022-11" db="EMBL/GenBank/DDBJ databases">
        <authorList>
            <person name="Petersen C."/>
        </authorList>
    </citation>
    <scope>NUCLEOTIDE SEQUENCE</scope>
    <source>
        <strain evidence="1">IBT 29864</strain>
    </source>
</reference>
<dbReference type="GeneID" id="81443897"/>
<dbReference type="RefSeq" id="XP_056550678.1">
    <property type="nucleotide sequence ID" value="XM_056704718.1"/>
</dbReference>
<gene>
    <name evidence="1" type="ORF">N7496_011805</name>
</gene>
<keyword evidence="2" id="KW-1185">Reference proteome</keyword>
<reference evidence="1" key="2">
    <citation type="journal article" date="2023" name="IMA Fungus">
        <title>Comparative genomic study of the Penicillium genus elucidates a diverse pangenome and 15 lateral gene transfer events.</title>
        <authorList>
            <person name="Petersen C."/>
            <person name="Sorensen T."/>
            <person name="Nielsen M.R."/>
            <person name="Sondergaard T.E."/>
            <person name="Sorensen J.L."/>
            <person name="Fitzpatrick D.A."/>
            <person name="Frisvad J.C."/>
            <person name="Nielsen K.L."/>
        </authorList>
    </citation>
    <scope>NUCLEOTIDE SEQUENCE</scope>
    <source>
        <strain evidence="1">IBT 29864</strain>
    </source>
</reference>
<evidence type="ECO:0000313" key="1">
    <source>
        <dbReference type="EMBL" id="KAJ5359392.1"/>
    </source>
</evidence>
<comment type="caution">
    <text evidence="1">The sequence shown here is derived from an EMBL/GenBank/DDBJ whole genome shotgun (WGS) entry which is preliminary data.</text>
</comment>
<accession>A0A9W9RFM6</accession>
<sequence length="534" mass="59816">MAALDNLSVAANVLQVIGFADTVFRAGKNLYDLFDKARSASRNITLLLLELQALLSIVAFVHVVINEHASSPFAQDDGHMLPNVHTILTLIEQDFRHLRGLLGQVAGSGSERWLSLFGSLRWALKDHEIAASRYRLAHYTQNLTAALSVSGSRKDGVITPGTVGFNCSGPSFINCFHPKINIYEKADQTVFFDTGNYTLGQITKPALLLRDSLIRSFQAMHVKHVVSISKAQLEHLQVLFELFLASAHTSSAEAIIEKYGNNSRTKRLDRAFPAKKCEDSQRRGIESSIMAKRSLPTYLQVTDMTLDTNVGSVKGTVYSAWSCINSRTLAFAFEYLGDKRLGLSPFTVQFMAHELKSYLPLQPPVDYSSMYFTNNSFSSEYPGYSYRCSCVYYQMIYYAKARHYFAPGRWLEMQFILMPKHCSTGSRAQDVEKFLRLRSSVAKATGKKHKRVAKFFPTLFLIEAFESILDNYTNAANDEGKVDDLSDSSISFFYDSVTGTELLTDHISSVISRISSYPKSRLAVALANWFTPLL</sequence>
<evidence type="ECO:0008006" key="3">
    <source>
        <dbReference type="Google" id="ProtNLM"/>
    </source>
</evidence>
<dbReference type="AlphaFoldDB" id="A0A9W9RFM6"/>
<proteinExistence type="predicted"/>
<protein>
    <recommendedName>
        <fullName evidence="3">Fungal N-terminal domain-containing protein</fullName>
    </recommendedName>
</protein>
<evidence type="ECO:0000313" key="2">
    <source>
        <dbReference type="Proteomes" id="UP001147782"/>
    </source>
</evidence>
<dbReference type="OrthoDB" id="3787063at2759"/>